<dbReference type="OrthoDB" id="266806at2759"/>
<reference evidence="2 3" key="1">
    <citation type="submission" date="2015-07" db="EMBL/GenBank/DDBJ databases">
        <title>High-quality genome of monoxenous trypanosomatid Leptomonas pyrrhocoris.</title>
        <authorList>
            <person name="Flegontov P."/>
            <person name="Butenko A."/>
            <person name="Firsov S."/>
            <person name="Vlcek C."/>
            <person name="Logacheva M.D."/>
            <person name="Field M."/>
            <person name="Filatov D."/>
            <person name="Flegontova O."/>
            <person name="Gerasimov E."/>
            <person name="Jackson A.P."/>
            <person name="Kelly S."/>
            <person name="Opperdoes F."/>
            <person name="O'Reilly A."/>
            <person name="Votypka J."/>
            <person name="Yurchenko V."/>
            <person name="Lukes J."/>
        </authorList>
    </citation>
    <scope>NUCLEOTIDE SEQUENCE [LARGE SCALE GENOMIC DNA]</scope>
    <source>
        <strain evidence="2">H10</strain>
    </source>
</reference>
<evidence type="ECO:0000313" key="3">
    <source>
        <dbReference type="Proteomes" id="UP000037923"/>
    </source>
</evidence>
<accession>A0A0M9G2S3</accession>
<gene>
    <name evidence="2" type="ORF">ABB37_03658</name>
</gene>
<feature type="compositionally biased region" description="Polar residues" evidence="1">
    <location>
        <begin position="595"/>
        <end position="616"/>
    </location>
</feature>
<evidence type="ECO:0000313" key="2">
    <source>
        <dbReference type="EMBL" id="KPA81240.1"/>
    </source>
</evidence>
<feature type="region of interest" description="Disordered" evidence="1">
    <location>
        <begin position="487"/>
        <end position="621"/>
    </location>
</feature>
<dbReference type="Proteomes" id="UP000037923">
    <property type="component" value="Unassembled WGS sequence"/>
</dbReference>
<sequence length="784" mass="87422">MSGVNTSSRHHSRPSSARRNGHEGDYSRNGGSDLATRSSPHRHLSSSSRNSPRKHRDAAQTGQHRFRSEGYTLEDGVPPLHRQSTQPPRRTSSTPRPLVSQREAEASLYHRRAVEPVSSQRSTTPHVHRSPRRASPAGPAHSTALVLAEEQQVSPRRHSARHSAQVSPRRSGRDSPRRSHHDSRVVAEDGGVRSPRRHISPKRTSPRRAHRQTGSPIRPERRAESSRPRHRHASAEPRTRSPHGSARRHRESQSARPAPAPVPEATHRQDTLRYRSPPLVEESKRRTSSRHDRHRSHTTENEPDRRHRPSSRRHDSAHRSRSNCPPSRHDSEHRHGRERRSYTPVSANIEDESRHARHASRHRQKSPDLSVAPQELPRVHSLTEAVKGPAPAVGGSTFMRPNTSSHMSTRRSSGSCIEVISVNSVKRDSLNSWMQSPRRSREMNLPVVAPDPNSEKIMQCIDSTRHWINSMKTEVEKNRTRALQLKEAAEAEAEAEEEAARQREMERPRRDHHRAAEKDGSAHRHRSSSRGSQRRTRSSHEATNGVAGAPVLIEPEKAVDSRRRPRAPIAPAAPPKSNLRSVTEARRSGTHSTREPSASMHTAPSDKVGSSSSRPTKSAPALAPAPALAVVLHDTLNSSRQDGFDYPIFSFVSFLDGNTFDSTVGLCQYNTELAESLSDEHLEILREVIFANDEEAFAELLYGDDVQAELDVIANTLGHSEDITVQREIVILQRAAVRRFNEKCSAALRTLLAARGGLADAVQIAASQLERRVYEAGAAEDNSP</sequence>
<feature type="compositionally biased region" description="Basic residues" evidence="1">
    <location>
        <begin position="355"/>
        <end position="364"/>
    </location>
</feature>
<comment type="caution">
    <text evidence="2">The sequence shown here is derived from an EMBL/GenBank/DDBJ whole genome shotgun (WGS) entry which is preliminary data.</text>
</comment>
<feature type="compositionally biased region" description="Basic and acidic residues" evidence="1">
    <location>
        <begin position="498"/>
        <end position="522"/>
    </location>
</feature>
<feature type="compositionally biased region" description="Low complexity" evidence="1">
    <location>
        <begin position="403"/>
        <end position="412"/>
    </location>
</feature>
<dbReference type="RefSeq" id="XP_015659679.1">
    <property type="nucleotide sequence ID" value="XM_015801059.1"/>
</dbReference>
<feature type="compositionally biased region" description="Basic residues" evidence="1">
    <location>
        <begin position="523"/>
        <end position="537"/>
    </location>
</feature>
<protein>
    <submittedName>
        <fullName evidence="2">Uncharacterized protein</fullName>
    </submittedName>
</protein>
<feature type="compositionally biased region" description="Basic and acidic residues" evidence="1">
    <location>
        <begin position="171"/>
        <end position="191"/>
    </location>
</feature>
<keyword evidence="3" id="KW-1185">Reference proteome</keyword>
<feature type="compositionally biased region" description="Low complexity" evidence="1">
    <location>
        <begin position="82"/>
        <end position="97"/>
    </location>
</feature>
<feature type="compositionally biased region" description="Basic and acidic residues" evidence="1">
    <location>
        <begin position="218"/>
        <end position="239"/>
    </location>
</feature>
<dbReference type="GeneID" id="26903949"/>
<dbReference type="AlphaFoldDB" id="A0A0M9G2S3"/>
<feature type="region of interest" description="Disordered" evidence="1">
    <location>
        <begin position="1"/>
        <end position="374"/>
    </location>
</feature>
<dbReference type="EMBL" id="LGTL01000006">
    <property type="protein sequence ID" value="KPA81240.1"/>
    <property type="molecule type" value="Genomic_DNA"/>
</dbReference>
<dbReference type="OMA" id="SHTQPHK"/>
<feature type="region of interest" description="Disordered" evidence="1">
    <location>
        <begin position="387"/>
        <end position="412"/>
    </location>
</feature>
<evidence type="ECO:0000256" key="1">
    <source>
        <dbReference type="SAM" id="MobiDB-lite"/>
    </source>
</evidence>
<feature type="compositionally biased region" description="Basic residues" evidence="1">
    <location>
        <begin position="286"/>
        <end position="296"/>
    </location>
</feature>
<proteinExistence type="predicted"/>
<feature type="compositionally biased region" description="Basic residues" evidence="1">
    <location>
        <begin position="194"/>
        <end position="211"/>
    </location>
</feature>
<organism evidence="2 3">
    <name type="scientific">Leptomonas pyrrhocoris</name>
    <name type="common">Firebug parasite</name>
    <dbReference type="NCBI Taxonomy" id="157538"/>
    <lineage>
        <taxon>Eukaryota</taxon>
        <taxon>Discoba</taxon>
        <taxon>Euglenozoa</taxon>
        <taxon>Kinetoplastea</taxon>
        <taxon>Metakinetoplastina</taxon>
        <taxon>Trypanosomatida</taxon>
        <taxon>Trypanosomatidae</taxon>
        <taxon>Leishmaniinae</taxon>
        <taxon>Leptomonas</taxon>
    </lineage>
</organism>
<feature type="compositionally biased region" description="Basic and acidic residues" evidence="1">
    <location>
        <begin position="327"/>
        <end position="341"/>
    </location>
</feature>
<dbReference type="VEuPathDB" id="TriTrypDB:LpyrH10_06_0280"/>
<name>A0A0M9G2S3_LEPPY</name>